<keyword evidence="4 7" id="KW-0812">Transmembrane</keyword>
<gene>
    <name evidence="8" type="ORF">FHX40_1702</name>
</gene>
<evidence type="ECO:0000256" key="6">
    <source>
        <dbReference type="ARBA" id="ARBA00023136"/>
    </source>
</evidence>
<accession>A0A543IWR1</accession>
<comment type="caution">
    <text evidence="8">The sequence shown here is derived from an EMBL/GenBank/DDBJ whole genome shotgun (WGS) entry which is preliminary data.</text>
</comment>
<dbReference type="InterPro" id="IPR032808">
    <property type="entry name" value="DoxX"/>
</dbReference>
<sequence length="151" mass="15584">MESTWVRDAVILLARLGVGVIFIAHGLRKLAVDGIGATAESFAEAGMPLATLSAWLVALVELLAGIAMVIGLAVPVAGVVLAALMLGAYLFVHHGRGIFVDEGGAELVIALGAASLLLALTGAGRFGLDDTVGPAVRERMHLGERRHERVG</sequence>
<dbReference type="PANTHER" id="PTHR33452">
    <property type="entry name" value="OXIDOREDUCTASE CATD-RELATED"/>
    <property type="match status" value="1"/>
</dbReference>
<dbReference type="EMBL" id="VFPQ01000001">
    <property type="protein sequence ID" value="TQM75013.1"/>
    <property type="molecule type" value="Genomic_DNA"/>
</dbReference>
<feature type="transmembrane region" description="Helical" evidence="7">
    <location>
        <begin position="66"/>
        <end position="92"/>
    </location>
</feature>
<protein>
    <submittedName>
        <fullName evidence="8">Putative oxidoreductase</fullName>
    </submittedName>
</protein>
<evidence type="ECO:0000256" key="1">
    <source>
        <dbReference type="ARBA" id="ARBA00004651"/>
    </source>
</evidence>
<keyword evidence="3" id="KW-1003">Cell membrane</keyword>
<evidence type="ECO:0000256" key="5">
    <source>
        <dbReference type="ARBA" id="ARBA00022989"/>
    </source>
</evidence>
<comment type="subcellular location">
    <subcellularLocation>
        <location evidence="1">Cell membrane</location>
        <topology evidence="1">Multi-pass membrane protein</topology>
    </subcellularLocation>
</comment>
<dbReference type="InterPro" id="IPR051907">
    <property type="entry name" value="DoxX-like_oxidoreductase"/>
</dbReference>
<feature type="transmembrane region" description="Helical" evidence="7">
    <location>
        <begin position="104"/>
        <end position="124"/>
    </location>
</feature>
<evidence type="ECO:0000256" key="3">
    <source>
        <dbReference type="ARBA" id="ARBA00022475"/>
    </source>
</evidence>
<keyword evidence="5 7" id="KW-1133">Transmembrane helix</keyword>
<keyword evidence="6 7" id="KW-0472">Membrane</keyword>
<evidence type="ECO:0000256" key="7">
    <source>
        <dbReference type="SAM" id="Phobius"/>
    </source>
</evidence>
<evidence type="ECO:0000256" key="4">
    <source>
        <dbReference type="ARBA" id="ARBA00022692"/>
    </source>
</evidence>
<keyword evidence="9" id="KW-1185">Reference proteome</keyword>
<name>A0A543IWR1_9ACTN</name>
<feature type="transmembrane region" description="Helical" evidence="7">
    <location>
        <begin position="12"/>
        <end position="30"/>
    </location>
</feature>
<evidence type="ECO:0000313" key="9">
    <source>
        <dbReference type="Proteomes" id="UP000319213"/>
    </source>
</evidence>
<dbReference type="GO" id="GO:0005886">
    <property type="term" value="C:plasma membrane"/>
    <property type="evidence" value="ECO:0007669"/>
    <property type="project" value="UniProtKB-SubCell"/>
</dbReference>
<feature type="transmembrane region" description="Helical" evidence="7">
    <location>
        <begin position="42"/>
        <end position="60"/>
    </location>
</feature>
<evidence type="ECO:0000256" key="2">
    <source>
        <dbReference type="ARBA" id="ARBA00006679"/>
    </source>
</evidence>
<reference evidence="8 9" key="1">
    <citation type="submission" date="2019-06" db="EMBL/GenBank/DDBJ databases">
        <title>Sequencing the genomes of 1000 actinobacteria strains.</title>
        <authorList>
            <person name="Klenk H.-P."/>
        </authorList>
    </citation>
    <scope>NUCLEOTIDE SEQUENCE [LARGE SCALE GENOMIC DNA]</scope>
    <source>
        <strain evidence="8 9">DSM 43186</strain>
    </source>
</reference>
<evidence type="ECO:0000313" key="8">
    <source>
        <dbReference type="EMBL" id="TQM75013.1"/>
    </source>
</evidence>
<dbReference type="PANTHER" id="PTHR33452:SF1">
    <property type="entry name" value="INNER MEMBRANE PROTEIN YPHA-RELATED"/>
    <property type="match status" value="1"/>
</dbReference>
<comment type="similarity">
    <text evidence="2">Belongs to the DoxX family.</text>
</comment>
<organism evidence="8 9">
    <name type="scientific">Thermopolyspora flexuosa</name>
    <dbReference type="NCBI Taxonomy" id="103836"/>
    <lineage>
        <taxon>Bacteria</taxon>
        <taxon>Bacillati</taxon>
        <taxon>Actinomycetota</taxon>
        <taxon>Actinomycetes</taxon>
        <taxon>Streptosporangiales</taxon>
        <taxon>Streptosporangiaceae</taxon>
        <taxon>Thermopolyspora</taxon>
    </lineage>
</organism>
<dbReference type="AlphaFoldDB" id="A0A543IWR1"/>
<dbReference type="OrthoDB" id="1122432at2"/>
<proteinExistence type="inferred from homology"/>
<dbReference type="Proteomes" id="UP000319213">
    <property type="component" value="Unassembled WGS sequence"/>
</dbReference>
<dbReference type="Pfam" id="PF07681">
    <property type="entry name" value="DoxX"/>
    <property type="match status" value="1"/>
</dbReference>
<dbReference type="RefSeq" id="WP_142259093.1">
    <property type="nucleotide sequence ID" value="NZ_BMPV01000007.1"/>
</dbReference>